<protein>
    <submittedName>
        <fullName evidence="2">NAD(P)H-binding protein</fullName>
    </submittedName>
</protein>
<keyword evidence="3" id="KW-1185">Reference proteome</keyword>
<evidence type="ECO:0000259" key="1">
    <source>
        <dbReference type="Pfam" id="PF13460"/>
    </source>
</evidence>
<dbReference type="InterPro" id="IPR036291">
    <property type="entry name" value="NAD(P)-bd_dom_sf"/>
</dbReference>
<reference evidence="2 3" key="1">
    <citation type="submission" date="2023-05" db="EMBL/GenBank/DDBJ databases">
        <title>Chelatococcus sp. nov., a moderately thermophilic bacterium isolated from hot spring microbial mat.</title>
        <authorList>
            <person name="Hu C.-J."/>
            <person name="Li W.-J."/>
        </authorList>
    </citation>
    <scope>NUCLEOTIDE SEQUENCE [LARGE SCALE GENOMIC DNA]</scope>
    <source>
        <strain evidence="2 3">SYSU G07232</strain>
    </source>
</reference>
<sequence length="227" mass="23216">MRLLVFGGSGRTGRAFVVRAATAGWSVHATGRDPARLAALGGDVAWSALDAGNAPAVLDLVRSVRPTAIVSLIGGPCEGGFVDEIGNIAIADAAAAAGVRRVVQVSSLACGDSRPYASLRLVAAIGLVLDAKTRAEDHLRGLDLDWTIVRPAGLIDGDPSGMGALYDDPRVHGRIGRADLAALLLACLTAEVTVRKVLSAVDRSLLCGPDDARAFALTRAAAPPPVA</sequence>
<dbReference type="Proteomes" id="UP001321492">
    <property type="component" value="Unassembled WGS sequence"/>
</dbReference>
<dbReference type="RefSeq" id="WP_283742074.1">
    <property type="nucleotide sequence ID" value="NZ_JASJEV010000017.1"/>
</dbReference>
<dbReference type="Gene3D" id="3.40.50.720">
    <property type="entry name" value="NAD(P)-binding Rossmann-like Domain"/>
    <property type="match status" value="1"/>
</dbReference>
<organism evidence="2 3">
    <name type="scientific">Chelatococcus albus</name>
    <dbReference type="NCBI Taxonomy" id="3047466"/>
    <lineage>
        <taxon>Bacteria</taxon>
        <taxon>Pseudomonadati</taxon>
        <taxon>Pseudomonadota</taxon>
        <taxon>Alphaproteobacteria</taxon>
        <taxon>Hyphomicrobiales</taxon>
        <taxon>Chelatococcaceae</taxon>
        <taxon>Chelatococcus</taxon>
    </lineage>
</organism>
<dbReference type="Pfam" id="PF13460">
    <property type="entry name" value="NAD_binding_10"/>
    <property type="match status" value="1"/>
</dbReference>
<dbReference type="EMBL" id="JASJEV010000017">
    <property type="protein sequence ID" value="MDJ1160072.1"/>
    <property type="molecule type" value="Genomic_DNA"/>
</dbReference>
<dbReference type="PANTHER" id="PTHR15020">
    <property type="entry name" value="FLAVIN REDUCTASE-RELATED"/>
    <property type="match status" value="1"/>
</dbReference>
<gene>
    <name evidence="2" type="ORF">QNA08_17815</name>
</gene>
<feature type="domain" description="NAD(P)-binding" evidence="1">
    <location>
        <begin position="7"/>
        <end position="190"/>
    </location>
</feature>
<comment type="caution">
    <text evidence="2">The sequence shown here is derived from an EMBL/GenBank/DDBJ whole genome shotgun (WGS) entry which is preliminary data.</text>
</comment>
<accession>A0ABT7AM93</accession>
<evidence type="ECO:0000313" key="3">
    <source>
        <dbReference type="Proteomes" id="UP001321492"/>
    </source>
</evidence>
<dbReference type="SUPFAM" id="SSF51735">
    <property type="entry name" value="NAD(P)-binding Rossmann-fold domains"/>
    <property type="match status" value="1"/>
</dbReference>
<proteinExistence type="predicted"/>
<dbReference type="PANTHER" id="PTHR15020:SF45">
    <property type="entry name" value="NAD(P)-BINDING DOMAIN-CONTAINING PROTEIN"/>
    <property type="match status" value="1"/>
</dbReference>
<name>A0ABT7AM93_9HYPH</name>
<dbReference type="InterPro" id="IPR016040">
    <property type="entry name" value="NAD(P)-bd_dom"/>
</dbReference>
<evidence type="ECO:0000313" key="2">
    <source>
        <dbReference type="EMBL" id="MDJ1160072.1"/>
    </source>
</evidence>